<keyword evidence="2" id="KW-1185">Reference proteome</keyword>
<dbReference type="EMBL" id="FUWH01000003">
    <property type="protein sequence ID" value="SJZ67698.1"/>
    <property type="molecule type" value="Genomic_DNA"/>
</dbReference>
<protein>
    <submittedName>
        <fullName evidence="1">Uncharacterized protein</fullName>
    </submittedName>
</protein>
<sequence>MKRVSILILGMFIATFSSGQFKKSGVIMQSVDQLDEKQNRYIPYLPGETGHRLIYYRDSSVLFPVYKYTFTNPYSKGGEGFAELLYVYFIDLRTLSFYEYPSLSARSKFTRKYIQADSMPVYLGWNFYSFAEQQKADSLKWISDTIINNIKYKRLQYTYEEQYRKLDLSMEARHHIVHLLTSCQNEGSIFHISRYLERRSNAACPFEISLNQVVSPKFTIKVEVRYQRELTKEEHAIFDAWERNLKKYPVRKK</sequence>
<evidence type="ECO:0000313" key="2">
    <source>
        <dbReference type="Proteomes" id="UP000190888"/>
    </source>
</evidence>
<reference evidence="1 2" key="1">
    <citation type="submission" date="2017-02" db="EMBL/GenBank/DDBJ databases">
        <authorList>
            <person name="Peterson S.W."/>
        </authorList>
    </citation>
    <scope>NUCLEOTIDE SEQUENCE [LARGE SCALE GENOMIC DNA]</scope>
    <source>
        <strain evidence="1 2">DSM 22335</strain>
    </source>
</reference>
<name>A0A1T4MLS5_9BACT</name>
<dbReference type="AlphaFoldDB" id="A0A1T4MLS5"/>
<organism evidence="1 2">
    <name type="scientific">Sediminibacterium ginsengisoli</name>
    <dbReference type="NCBI Taxonomy" id="413434"/>
    <lineage>
        <taxon>Bacteria</taxon>
        <taxon>Pseudomonadati</taxon>
        <taxon>Bacteroidota</taxon>
        <taxon>Chitinophagia</taxon>
        <taxon>Chitinophagales</taxon>
        <taxon>Chitinophagaceae</taxon>
        <taxon>Sediminibacterium</taxon>
    </lineage>
</organism>
<gene>
    <name evidence="1" type="ORF">SAMN04488132_103439</name>
</gene>
<accession>A0A1T4MLS5</accession>
<proteinExistence type="predicted"/>
<dbReference type="OrthoDB" id="686402at2"/>
<dbReference type="Proteomes" id="UP000190888">
    <property type="component" value="Unassembled WGS sequence"/>
</dbReference>
<dbReference type="RefSeq" id="WP_078830904.1">
    <property type="nucleotide sequence ID" value="NZ_FUWH01000003.1"/>
</dbReference>
<evidence type="ECO:0000313" key="1">
    <source>
        <dbReference type="EMBL" id="SJZ67698.1"/>
    </source>
</evidence>